<keyword evidence="2" id="KW-1185">Reference proteome</keyword>
<evidence type="ECO:0000313" key="2">
    <source>
        <dbReference type="Proteomes" id="UP001215503"/>
    </source>
</evidence>
<protein>
    <submittedName>
        <fullName evidence="1">Type II toxin-antitoxin system HicB family antitoxin</fullName>
    </submittedName>
</protein>
<dbReference type="RefSeq" id="WP_275819015.1">
    <property type="nucleotide sequence ID" value="NZ_JARHUD010000001.1"/>
</dbReference>
<dbReference type="Gene3D" id="3.30.160.250">
    <property type="match status" value="1"/>
</dbReference>
<dbReference type="SUPFAM" id="SSF47598">
    <property type="entry name" value="Ribbon-helix-helix"/>
    <property type="match status" value="1"/>
</dbReference>
<dbReference type="InterPro" id="IPR010985">
    <property type="entry name" value="Ribbon_hlx_hlx"/>
</dbReference>
<dbReference type="Pfam" id="PF05534">
    <property type="entry name" value="HicB"/>
    <property type="match status" value="1"/>
</dbReference>
<accession>A0ABT5YHQ9</accession>
<sequence length="115" mass="12574">MNTMAYKGYSARIEYDDEDGIFFGKIAGIADGVGFHADNVADLRAAFHEAVEDYLETCAKVGKPPQKPYSGRVMFRVDPEVHRKAALAAELSGKSLNQWAEEVLARAAIRQPEGG</sequence>
<proteinExistence type="predicted"/>
<dbReference type="InterPro" id="IPR035069">
    <property type="entry name" value="TTHA1013/TTHA0281-like"/>
</dbReference>
<dbReference type="EMBL" id="JARHUD010000001">
    <property type="protein sequence ID" value="MDF2094474.1"/>
    <property type="molecule type" value="Genomic_DNA"/>
</dbReference>
<comment type="caution">
    <text evidence="1">The sequence shown here is derived from an EMBL/GenBank/DDBJ whole genome shotgun (WGS) entry which is preliminary data.</text>
</comment>
<dbReference type="Proteomes" id="UP001215503">
    <property type="component" value="Unassembled WGS sequence"/>
</dbReference>
<organism evidence="1 2">
    <name type="scientific">Aquibaculum arenosum</name>
    <dbReference type="NCBI Taxonomy" id="3032591"/>
    <lineage>
        <taxon>Bacteria</taxon>
        <taxon>Pseudomonadati</taxon>
        <taxon>Pseudomonadota</taxon>
        <taxon>Alphaproteobacteria</taxon>
        <taxon>Rhodospirillales</taxon>
        <taxon>Rhodovibrionaceae</taxon>
        <taxon>Aquibaculum</taxon>
    </lineage>
</organism>
<name>A0ABT5YHQ9_9PROT</name>
<dbReference type="SUPFAM" id="SSF143100">
    <property type="entry name" value="TTHA1013/TTHA0281-like"/>
    <property type="match status" value="1"/>
</dbReference>
<gene>
    <name evidence="1" type="ORF">P2G67_00625</name>
</gene>
<evidence type="ECO:0000313" key="1">
    <source>
        <dbReference type="EMBL" id="MDF2094474.1"/>
    </source>
</evidence>
<reference evidence="1 2" key="1">
    <citation type="submission" date="2023-03" db="EMBL/GenBank/DDBJ databases">
        <title>Fodinicurvata sp. CAU 1616 isolated from sea sendiment.</title>
        <authorList>
            <person name="Kim W."/>
        </authorList>
    </citation>
    <scope>NUCLEOTIDE SEQUENCE [LARGE SCALE GENOMIC DNA]</scope>
    <source>
        <strain evidence="1 2">CAU 1616</strain>
    </source>
</reference>
<dbReference type="InterPro" id="IPR008651">
    <property type="entry name" value="Uncharacterised_HicB"/>
</dbReference>